<dbReference type="PANTHER" id="PTHR42648:SF18">
    <property type="entry name" value="RETROTRANSPOSON, UNCLASSIFIED-LIKE PROTEIN"/>
    <property type="match status" value="1"/>
</dbReference>
<evidence type="ECO:0000256" key="1">
    <source>
        <dbReference type="SAM" id="MobiDB-lite"/>
    </source>
</evidence>
<dbReference type="PROSITE" id="PS50994">
    <property type="entry name" value="INTEGRASE"/>
    <property type="match status" value="1"/>
</dbReference>
<evidence type="ECO:0000259" key="2">
    <source>
        <dbReference type="PROSITE" id="PS50994"/>
    </source>
</evidence>
<dbReference type="InterPro" id="IPR039537">
    <property type="entry name" value="Retrotran_Ty1/copia-like"/>
</dbReference>
<accession>A0AAD5LSR5</accession>
<comment type="caution">
    <text evidence="3">The sequence shown here is derived from an EMBL/GenBank/DDBJ whole genome shotgun (WGS) entry which is preliminary data.</text>
</comment>
<organism evidence="3 4">
    <name type="scientific">Pythium insidiosum</name>
    <name type="common">Pythiosis disease agent</name>
    <dbReference type="NCBI Taxonomy" id="114742"/>
    <lineage>
        <taxon>Eukaryota</taxon>
        <taxon>Sar</taxon>
        <taxon>Stramenopiles</taxon>
        <taxon>Oomycota</taxon>
        <taxon>Peronosporomycetes</taxon>
        <taxon>Pythiales</taxon>
        <taxon>Pythiaceae</taxon>
        <taxon>Pythium</taxon>
    </lineage>
</organism>
<dbReference type="InterPro" id="IPR036397">
    <property type="entry name" value="RNaseH_sf"/>
</dbReference>
<protein>
    <recommendedName>
        <fullName evidence="2">Integrase catalytic domain-containing protein</fullName>
    </recommendedName>
</protein>
<dbReference type="Pfam" id="PF00665">
    <property type="entry name" value="rve"/>
    <property type="match status" value="1"/>
</dbReference>
<feature type="compositionally biased region" description="Polar residues" evidence="1">
    <location>
        <begin position="452"/>
        <end position="466"/>
    </location>
</feature>
<evidence type="ECO:0000313" key="3">
    <source>
        <dbReference type="EMBL" id="KAJ0392338.1"/>
    </source>
</evidence>
<dbReference type="PANTHER" id="PTHR42648">
    <property type="entry name" value="TRANSPOSASE, PUTATIVE-RELATED"/>
    <property type="match status" value="1"/>
</dbReference>
<dbReference type="InterPro" id="IPR012337">
    <property type="entry name" value="RNaseH-like_sf"/>
</dbReference>
<gene>
    <name evidence="3" type="ORF">P43SY_005095</name>
</gene>
<dbReference type="Proteomes" id="UP001209570">
    <property type="component" value="Unassembled WGS sequence"/>
</dbReference>
<evidence type="ECO:0000313" key="4">
    <source>
        <dbReference type="Proteomes" id="UP001209570"/>
    </source>
</evidence>
<dbReference type="InterPro" id="IPR001584">
    <property type="entry name" value="Integrase_cat-core"/>
</dbReference>
<dbReference type="SUPFAM" id="SSF53098">
    <property type="entry name" value="Ribonuclease H-like"/>
    <property type="match status" value="1"/>
</dbReference>
<dbReference type="Gene3D" id="3.30.420.10">
    <property type="entry name" value="Ribonuclease H-like superfamily/Ribonuclease H"/>
    <property type="match status" value="1"/>
</dbReference>
<keyword evidence="4" id="KW-1185">Reference proteome</keyword>
<sequence length="570" mass="64510">MNEKAQEMEDRVLEDMWYTPSAKVNLISLGYMQCRGYMMTFSRNSELAFLSKGDTKIKFTKVDGIYLLPSSKTDRRAWHKRFAPNDKTIKQMVEDEVIDGLNINTETFDAYECVPCDLAKSRTMQFGEKTHRPTRPLEVLCTDISPNTPTMEGYTMFLHVIDAFSRYQWVFLLVRKSQANQHTIALIRRLHVKFAHGEKWEVTQIFSDQGGEFINTELQAFCAREGIEIRTTDGYSPQENGMVERGNGVLITKVRSLLVMTRLPSVLWGESLLHVTNTVNVTATRVLDGRTPFEKFYGHKPNVEHLRTWGCVVFVHMMPLRQKPMRMAKNDPLSTIGLLLGYSDTATGYKYLDCVTGRTHTARGDNMNFTVESGNIERLLQNTYGDEEAPLPPEAPFARMRHDLDELARPPTHADKALQLEAPAIVAKKVDAPPQQSLLPTEAPSDGRASPRSPTTAHLPAVSSTGRPRRKHESIYASEVKIPSSFKEAMSDQRVAMYWRAAMDEEMASLKQHGVWMLVSRKEATTRKAILTNKKVFAIKKDEHGVVKRFKGCIEVLADLVGSRTVVHVA</sequence>
<name>A0AAD5LSR5_PYTIN</name>
<dbReference type="GO" id="GO:0015074">
    <property type="term" value="P:DNA integration"/>
    <property type="evidence" value="ECO:0007669"/>
    <property type="project" value="InterPro"/>
</dbReference>
<feature type="domain" description="Integrase catalytic" evidence="2">
    <location>
        <begin position="132"/>
        <end position="300"/>
    </location>
</feature>
<feature type="region of interest" description="Disordered" evidence="1">
    <location>
        <begin position="431"/>
        <end position="475"/>
    </location>
</feature>
<dbReference type="GO" id="GO:0003676">
    <property type="term" value="F:nucleic acid binding"/>
    <property type="evidence" value="ECO:0007669"/>
    <property type="project" value="InterPro"/>
</dbReference>
<reference evidence="3" key="1">
    <citation type="submission" date="2021-12" db="EMBL/GenBank/DDBJ databases">
        <title>Prjna785345.</title>
        <authorList>
            <person name="Rujirawat T."/>
            <person name="Krajaejun T."/>
        </authorList>
    </citation>
    <scope>NUCLEOTIDE SEQUENCE</scope>
    <source>
        <strain evidence="3">Pi057C3</strain>
    </source>
</reference>
<proteinExistence type="predicted"/>
<dbReference type="EMBL" id="JAKCXM010000659">
    <property type="protein sequence ID" value="KAJ0392338.1"/>
    <property type="molecule type" value="Genomic_DNA"/>
</dbReference>
<dbReference type="AlphaFoldDB" id="A0AAD5LSR5"/>